<feature type="domain" description="DUF4007" evidence="1">
    <location>
        <begin position="13"/>
        <end position="285"/>
    </location>
</feature>
<dbReference type="EMBL" id="PDYF01000010">
    <property type="protein sequence ID" value="PHU35371.1"/>
    <property type="molecule type" value="Genomic_DNA"/>
</dbReference>
<proteinExistence type="predicted"/>
<reference evidence="2 3" key="2">
    <citation type="submission" date="2017-10" db="EMBL/GenBank/DDBJ databases">
        <authorList>
            <person name="Banno H."/>
            <person name="Chua N.-H."/>
        </authorList>
    </citation>
    <scope>NUCLEOTIDE SEQUENCE [LARGE SCALE GENOMIC DNA]</scope>
    <source>
        <strain evidence="2 3">JK626</strain>
    </source>
</reference>
<evidence type="ECO:0000313" key="2">
    <source>
        <dbReference type="EMBL" id="PHU35371.1"/>
    </source>
</evidence>
<protein>
    <recommendedName>
        <fullName evidence="1">DUF4007 domain-containing protein</fullName>
    </recommendedName>
</protein>
<sequence>MMEKTKVKYRLQGHEKFPLREGWINKGLMEVDSDEMIFLSKEAPDEFGIGNNMVKSLRYWMRALGLFESDTARGSILSQEGRMILNHDPYLEDIFSLWVMHSYIAKNKDEATTWYLYFNHCDAEILSKDQIEHILSRELIKYVGNDDFSDKSLKNDIDVLLNMYSKDKGLIDPEEKNVSPFSQLGLIKKVENQYVKTSPDLRNISEWVVLYELSQLMEGKDSISIEQVSNGEFSLSAIYHLGSVTINSFLDKLDALGYIRVDRTAGLDMIYRLNEFSKESVIEDYFGRLDR</sequence>
<reference evidence="2 3" key="1">
    <citation type="submission" date="2017-10" db="EMBL/GenBank/DDBJ databases">
        <title>Resolving the taxonomy of Roseburia spp., Eubacterium rectale and Agathobacter spp. through phylogenomic analysis.</title>
        <authorList>
            <person name="Sheridan P.O."/>
            <person name="Walker A.W."/>
            <person name="Duncan S.H."/>
            <person name="Scott K.P."/>
            <person name="Toole P.W.O."/>
            <person name="Luis P."/>
            <person name="Flint H.J."/>
        </authorList>
    </citation>
    <scope>NUCLEOTIDE SEQUENCE [LARGE SCALE GENOMIC DNA]</scope>
    <source>
        <strain evidence="2 3">JK626</strain>
    </source>
</reference>
<dbReference type="AlphaFoldDB" id="A0A2G3DWP6"/>
<accession>A0A2G3DWP6</accession>
<dbReference type="Pfam" id="PF13182">
    <property type="entry name" value="DUF4007"/>
    <property type="match status" value="1"/>
</dbReference>
<dbReference type="Proteomes" id="UP000225889">
    <property type="component" value="Unassembled WGS sequence"/>
</dbReference>
<evidence type="ECO:0000313" key="3">
    <source>
        <dbReference type="Proteomes" id="UP000225889"/>
    </source>
</evidence>
<comment type="caution">
    <text evidence="2">The sequence shown here is derived from an EMBL/GenBank/DDBJ whole genome shotgun (WGS) entry which is preliminary data.</text>
</comment>
<dbReference type="InterPro" id="IPR025248">
    <property type="entry name" value="DUF4007"/>
</dbReference>
<evidence type="ECO:0000259" key="1">
    <source>
        <dbReference type="Pfam" id="PF13182"/>
    </source>
</evidence>
<gene>
    <name evidence="2" type="ORF">CSX01_05240</name>
</gene>
<organism evidence="2 3">
    <name type="scientific">Pseudobutyrivibrio ruminis</name>
    <dbReference type="NCBI Taxonomy" id="46206"/>
    <lineage>
        <taxon>Bacteria</taxon>
        <taxon>Bacillati</taxon>
        <taxon>Bacillota</taxon>
        <taxon>Clostridia</taxon>
        <taxon>Lachnospirales</taxon>
        <taxon>Lachnospiraceae</taxon>
        <taxon>Pseudobutyrivibrio</taxon>
    </lineage>
</organism>
<name>A0A2G3DWP6_9FIRM</name>